<dbReference type="OrthoDB" id="2799352at2759"/>
<dbReference type="AlphaFoldDB" id="A0A0C9V8K4"/>
<reference evidence="1 2" key="1">
    <citation type="submission" date="2014-06" db="EMBL/GenBank/DDBJ databases">
        <title>Evolutionary Origins and Diversification of the Mycorrhizal Mutualists.</title>
        <authorList>
            <consortium name="DOE Joint Genome Institute"/>
            <consortium name="Mycorrhizal Genomics Consortium"/>
            <person name="Kohler A."/>
            <person name="Kuo A."/>
            <person name="Nagy L.G."/>
            <person name="Floudas D."/>
            <person name="Copeland A."/>
            <person name="Barry K.W."/>
            <person name="Cichocki N."/>
            <person name="Veneault-Fourrey C."/>
            <person name="LaButti K."/>
            <person name="Lindquist E.A."/>
            <person name="Lipzen A."/>
            <person name="Lundell T."/>
            <person name="Morin E."/>
            <person name="Murat C."/>
            <person name="Riley R."/>
            <person name="Ohm R."/>
            <person name="Sun H."/>
            <person name="Tunlid A."/>
            <person name="Henrissat B."/>
            <person name="Grigoriev I.V."/>
            <person name="Hibbett D.S."/>
            <person name="Martin F."/>
        </authorList>
    </citation>
    <scope>NUCLEOTIDE SEQUENCE [LARGE SCALE GENOMIC DNA]</scope>
    <source>
        <strain evidence="1 2">SS14</strain>
    </source>
</reference>
<name>A0A0C9V8K4_SPHS4</name>
<keyword evidence="2" id="KW-1185">Reference proteome</keyword>
<dbReference type="EMBL" id="KN837209">
    <property type="protein sequence ID" value="KIJ33656.1"/>
    <property type="molecule type" value="Genomic_DNA"/>
</dbReference>
<protein>
    <submittedName>
        <fullName evidence="1">Uncharacterized protein</fullName>
    </submittedName>
</protein>
<organism evidence="1 2">
    <name type="scientific">Sphaerobolus stellatus (strain SS14)</name>
    <dbReference type="NCBI Taxonomy" id="990650"/>
    <lineage>
        <taxon>Eukaryota</taxon>
        <taxon>Fungi</taxon>
        <taxon>Dikarya</taxon>
        <taxon>Basidiomycota</taxon>
        <taxon>Agaricomycotina</taxon>
        <taxon>Agaricomycetes</taxon>
        <taxon>Phallomycetidae</taxon>
        <taxon>Geastrales</taxon>
        <taxon>Sphaerobolaceae</taxon>
        <taxon>Sphaerobolus</taxon>
    </lineage>
</organism>
<sequence length="165" mass="18947">MVIHWYGYCTEDHTAYSDEYVWCTVCLQVLSGSTLRYFEVIPPPAATAPSGDIWDMYIDQHKSKFPIHTTVNLAPTLNEVSLLQKDTGWHISFADIITLQRKVKEYMQWITPPPQHAPDGWKTCLNSLNFDYFKLTCTYAQGSSMIVCSAVIDSLTHDETRYWSP</sequence>
<evidence type="ECO:0000313" key="1">
    <source>
        <dbReference type="EMBL" id="KIJ33656.1"/>
    </source>
</evidence>
<dbReference type="Proteomes" id="UP000054279">
    <property type="component" value="Unassembled WGS sequence"/>
</dbReference>
<dbReference type="HOGENOM" id="CLU_1611827_0_0_1"/>
<evidence type="ECO:0000313" key="2">
    <source>
        <dbReference type="Proteomes" id="UP000054279"/>
    </source>
</evidence>
<gene>
    <name evidence="1" type="ORF">M422DRAFT_264271</name>
</gene>
<accession>A0A0C9V8K4</accession>
<proteinExistence type="predicted"/>